<evidence type="ECO:0000313" key="12">
    <source>
        <dbReference type="EMBL" id="KAH7367795.1"/>
    </source>
</evidence>
<keyword evidence="7 10" id="KW-0378">Hydrolase</keyword>
<dbReference type="GO" id="GO:0031176">
    <property type="term" value="F:endo-1,4-beta-xylanase activity"/>
    <property type="evidence" value="ECO:0007669"/>
    <property type="project" value="UniProtKB-EC"/>
</dbReference>
<comment type="subcellular location">
    <subcellularLocation>
        <location evidence="2">Secreted</location>
    </subcellularLocation>
</comment>
<evidence type="ECO:0000256" key="4">
    <source>
        <dbReference type="ARBA" id="ARBA00007495"/>
    </source>
</evidence>
<evidence type="ECO:0000256" key="2">
    <source>
        <dbReference type="ARBA" id="ARBA00004613"/>
    </source>
</evidence>
<gene>
    <name evidence="12" type="ORF">B0T11DRAFT_222233</name>
</gene>
<proteinExistence type="inferred from homology"/>
<dbReference type="AlphaFoldDB" id="A0A8K0TMA7"/>
<evidence type="ECO:0000256" key="9">
    <source>
        <dbReference type="ARBA" id="ARBA00023326"/>
    </source>
</evidence>
<dbReference type="GO" id="GO:0005576">
    <property type="term" value="C:extracellular region"/>
    <property type="evidence" value="ECO:0007669"/>
    <property type="project" value="UniProtKB-SubCell"/>
</dbReference>
<comment type="pathway">
    <text evidence="3">Glycan degradation; xylan degradation.</text>
</comment>
<dbReference type="PROSITE" id="PS51760">
    <property type="entry name" value="GH10_2"/>
    <property type="match status" value="1"/>
</dbReference>
<dbReference type="SMART" id="SM00633">
    <property type="entry name" value="Glyco_10"/>
    <property type="match status" value="1"/>
</dbReference>
<keyword evidence="6" id="KW-0858">Xylan degradation</keyword>
<dbReference type="OrthoDB" id="3055998at2759"/>
<dbReference type="InterPro" id="IPR044846">
    <property type="entry name" value="GH10"/>
</dbReference>
<dbReference type="EMBL" id="JAGPXD010000002">
    <property type="protein sequence ID" value="KAH7367795.1"/>
    <property type="molecule type" value="Genomic_DNA"/>
</dbReference>
<comment type="similarity">
    <text evidence="4 10">Belongs to the glycosyl hydrolase 10 (cellulase F) family.</text>
</comment>
<sequence>MDHLLAPHSLTAPRCVGLNGAIQTKGKSHVGTALTLRDEPLETKILENYQEIGAITPENAMKWESTEPERGVFTFDNGDRHADFAVDNGLSLRCHTLVWHSQLAPWVEAGNFDNATLIEIMRDHVYAVAGHFRGKCRHWDVVNEALEEDGSWRQSVFYRTIGEAFLPLAFKFAAEADPDVKLWYNDYNLEYNSVKTEATANLIKLIRSYGGRIDGVGLQGHLVSESTPTQGTPTPDQSVLDASLRQFTDLGVDVEYTEVDIRLNTPATPEKLAVQADAYDRVTRSCMDNDRCIGLTLWGISDKYSWIPGVFEGEGAALVWDEEYNKKPAYAAILNAIKDS</sequence>
<keyword evidence="5" id="KW-0964">Secreted</keyword>
<evidence type="ECO:0000256" key="1">
    <source>
        <dbReference type="ARBA" id="ARBA00000681"/>
    </source>
</evidence>
<reference evidence="12" key="1">
    <citation type="journal article" date="2021" name="Nat. Commun.">
        <title>Genetic determinants of endophytism in the Arabidopsis root mycobiome.</title>
        <authorList>
            <person name="Mesny F."/>
            <person name="Miyauchi S."/>
            <person name="Thiergart T."/>
            <person name="Pickel B."/>
            <person name="Atanasova L."/>
            <person name="Karlsson M."/>
            <person name="Huettel B."/>
            <person name="Barry K.W."/>
            <person name="Haridas S."/>
            <person name="Chen C."/>
            <person name="Bauer D."/>
            <person name="Andreopoulos W."/>
            <person name="Pangilinan J."/>
            <person name="LaButti K."/>
            <person name="Riley R."/>
            <person name="Lipzen A."/>
            <person name="Clum A."/>
            <person name="Drula E."/>
            <person name="Henrissat B."/>
            <person name="Kohler A."/>
            <person name="Grigoriev I.V."/>
            <person name="Martin F.M."/>
            <person name="Hacquard S."/>
        </authorList>
    </citation>
    <scope>NUCLEOTIDE SEQUENCE</scope>
    <source>
        <strain evidence="12">MPI-CAGE-AT-0016</strain>
    </source>
</reference>
<evidence type="ECO:0000256" key="10">
    <source>
        <dbReference type="RuleBase" id="RU361174"/>
    </source>
</evidence>
<dbReference type="Gene3D" id="3.20.20.80">
    <property type="entry name" value="Glycosidases"/>
    <property type="match status" value="1"/>
</dbReference>
<comment type="caution">
    <text evidence="12">The sequence shown here is derived from an EMBL/GenBank/DDBJ whole genome shotgun (WGS) entry which is preliminary data.</text>
</comment>
<evidence type="ECO:0000256" key="7">
    <source>
        <dbReference type="ARBA" id="ARBA00022801"/>
    </source>
</evidence>
<dbReference type="PANTHER" id="PTHR31490:SF35">
    <property type="entry name" value="ENDO-1,4-BETA-XYLANASE"/>
    <property type="match status" value="1"/>
</dbReference>
<dbReference type="Pfam" id="PF00331">
    <property type="entry name" value="Glyco_hydro_10"/>
    <property type="match status" value="1"/>
</dbReference>
<organism evidence="12 13">
    <name type="scientific">Plectosphaerella cucumerina</name>
    <dbReference type="NCBI Taxonomy" id="40658"/>
    <lineage>
        <taxon>Eukaryota</taxon>
        <taxon>Fungi</taxon>
        <taxon>Dikarya</taxon>
        <taxon>Ascomycota</taxon>
        <taxon>Pezizomycotina</taxon>
        <taxon>Sordariomycetes</taxon>
        <taxon>Hypocreomycetidae</taxon>
        <taxon>Glomerellales</taxon>
        <taxon>Plectosphaerellaceae</taxon>
        <taxon>Plectosphaerella</taxon>
    </lineage>
</organism>
<keyword evidence="8 10" id="KW-0119">Carbohydrate metabolism</keyword>
<comment type="catalytic activity">
    <reaction evidence="1 10">
        <text>Endohydrolysis of (1-&gt;4)-beta-D-xylosidic linkages in xylans.</text>
        <dbReference type="EC" id="3.2.1.8"/>
    </reaction>
</comment>
<protein>
    <recommendedName>
        <fullName evidence="10">Beta-xylanase</fullName>
        <ecNumber evidence="10">3.2.1.8</ecNumber>
    </recommendedName>
</protein>
<dbReference type="PRINTS" id="PR00134">
    <property type="entry name" value="GLHYDRLASE10"/>
</dbReference>
<evidence type="ECO:0000259" key="11">
    <source>
        <dbReference type="PROSITE" id="PS51760"/>
    </source>
</evidence>
<keyword evidence="9 10" id="KW-0624">Polysaccharide degradation</keyword>
<dbReference type="SUPFAM" id="SSF51445">
    <property type="entry name" value="(Trans)glycosidases"/>
    <property type="match status" value="1"/>
</dbReference>
<evidence type="ECO:0000256" key="5">
    <source>
        <dbReference type="ARBA" id="ARBA00022525"/>
    </source>
</evidence>
<dbReference type="InterPro" id="IPR017853">
    <property type="entry name" value="GH"/>
</dbReference>
<evidence type="ECO:0000313" key="13">
    <source>
        <dbReference type="Proteomes" id="UP000813385"/>
    </source>
</evidence>
<evidence type="ECO:0000256" key="3">
    <source>
        <dbReference type="ARBA" id="ARBA00004851"/>
    </source>
</evidence>
<evidence type="ECO:0000256" key="6">
    <source>
        <dbReference type="ARBA" id="ARBA00022651"/>
    </source>
</evidence>
<name>A0A8K0TMA7_9PEZI</name>
<dbReference type="PANTHER" id="PTHR31490">
    <property type="entry name" value="GLYCOSYL HYDROLASE"/>
    <property type="match status" value="1"/>
</dbReference>
<dbReference type="GO" id="GO:0045493">
    <property type="term" value="P:xylan catabolic process"/>
    <property type="evidence" value="ECO:0007669"/>
    <property type="project" value="UniProtKB-KW"/>
</dbReference>
<evidence type="ECO:0000256" key="8">
    <source>
        <dbReference type="ARBA" id="ARBA00023277"/>
    </source>
</evidence>
<dbReference type="EC" id="3.2.1.8" evidence="10"/>
<feature type="domain" description="GH10" evidence="11">
    <location>
        <begin position="12"/>
        <end position="336"/>
    </location>
</feature>
<accession>A0A8K0TMA7</accession>
<keyword evidence="10" id="KW-0326">Glycosidase</keyword>
<keyword evidence="13" id="KW-1185">Reference proteome</keyword>
<dbReference type="Proteomes" id="UP000813385">
    <property type="component" value="Unassembled WGS sequence"/>
</dbReference>
<dbReference type="InterPro" id="IPR001000">
    <property type="entry name" value="GH10_dom"/>
</dbReference>